<keyword evidence="11" id="KW-1185">Reference proteome</keyword>
<dbReference type="Gene3D" id="3.40.50.620">
    <property type="entry name" value="HUPs"/>
    <property type="match status" value="1"/>
</dbReference>
<gene>
    <name evidence="10" type="ORF">INT43_005864</name>
</gene>
<evidence type="ECO:0000259" key="9">
    <source>
        <dbReference type="Pfam" id="PF01467"/>
    </source>
</evidence>
<proteinExistence type="predicted"/>
<evidence type="ECO:0000256" key="3">
    <source>
        <dbReference type="ARBA" id="ARBA00022679"/>
    </source>
</evidence>
<dbReference type="Pfam" id="PF01467">
    <property type="entry name" value="CTP_transf_like"/>
    <property type="match status" value="1"/>
</dbReference>
<dbReference type="GO" id="GO:0016887">
    <property type="term" value="F:ATP hydrolysis activity"/>
    <property type="evidence" value="ECO:0007669"/>
    <property type="project" value="TreeGrafter"/>
</dbReference>
<evidence type="ECO:0000256" key="7">
    <source>
        <dbReference type="ARBA" id="ARBA00023027"/>
    </source>
</evidence>
<evidence type="ECO:0000256" key="6">
    <source>
        <dbReference type="ARBA" id="ARBA00022840"/>
    </source>
</evidence>
<accession>A0A8H7UAW0</accession>
<dbReference type="SUPFAM" id="SSF52374">
    <property type="entry name" value="Nucleotidylyl transferase"/>
    <property type="match status" value="1"/>
</dbReference>
<reference evidence="10" key="1">
    <citation type="submission" date="2020-12" db="EMBL/GenBank/DDBJ databases">
        <title>Metabolic potential, ecology and presence of endohyphal bacteria is reflected in genomic diversity of Mucoromycotina.</title>
        <authorList>
            <person name="Muszewska A."/>
            <person name="Okrasinska A."/>
            <person name="Steczkiewicz K."/>
            <person name="Drgas O."/>
            <person name="Orlowska M."/>
            <person name="Perlinska-Lenart U."/>
            <person name="Aleksandrzak-Piekarczyk T."/>
            <person name="Szatraj K."/>
            <person name="Zielenkiewicz U."/>
            <person name="Pilsyk S."/>
            <person name="Malc E."/>
            <person name="Mieczkowski P."/>
            <person name="Kruszewska J.S."/>
            <person name="Biernat P."/>
            <person name="Pawlowska J."/>
        </authorList>
    </citation>
    <scope>NUCLEOTIDE SEQUENCE</scope>
    <source>
        <strain evidence="10">WA0000067209</strain>
    </source>
</reference>
<dbReference type="GO" id="GO:0009435">
    <property type="term" value="P:NAD+ biosynthetic process"/>
    <property type="evidence" value="ECO:0007669"/>
    <property type="project" value="UniProtKB-UniPathway"/>
</dbReference>
<evidence type="ECO:0000313" key="11">
    <source>
        <dbReference type="Proteomes" id="UP000654370"/>
    </source>
</evidence>
<dbReference type="EMBL" id="JAEPQZ010000012">
    <property type="protein sequence ID" value="KAG2174802.1"/>
    <property type="molecule type" value="Genomic_DNA"/>
</dbReference>
<evidence type="ECO:0000256" key="4">
    <source>
        <dbReference type="ARBA" id="ARBA00022695"/>
    </source>
</evidence>
<keyword evidence="6" id="KW-0067">ATP-binding</keyword>
<dbReference type="CDD" id="cd02165">
    <property type="entry name" value="NMNAT"/>
    <property type="match status" value="1"/>
</dbReference>
<dbReference type="InterPro" id="IPR005248">
    <property type="entry name" value="NadD/NMNAT"/>
</dbReference>
<evidence type="ECO:0000256" key="8">
    <source>
        <dbReference type="ARBA" id="ARBA00049001"/>
    </source>
</evidence>
<dbReference type="OrthoDB" id="5591297at2759"/>
<keyword evidence="5" id="KW-0547">Nucleotide-binding</keyword>
<dbReference type="PANTHER" id="PTHR31285">
    <property type="entry name" value="NICOTINAMIDE MONONUCLEOTIDE ADENYLYLTRANSFERASE"/>
    <property type="match status" value="1"/>
</dbReference>
<dbReference type="GO" id="GO:0005524">
    <property type="term" value="F:ATP binding"/>
    <property type="evidence" value="ECO:0007669"/>
    <property type="project" value="UniProtKB-KW"/>
</dbReference>
<dbReference type="Proteomes" id="UP000654370">
    <property type="component" value="Unassembled WGS sequence"/>
</dbReference>
<evidence type="ECO:0000256" key="2">
    <source>
        <dbReference type="ARBA" id="ARBA00022642"/>
    </source>
</evidence>
<comment type="catalytic activity">
    <reaction evidence="8">
        <text>beta-nicotinamide D-ribonucleotide + ATP + H(+) = diphosphate + NAD(+)</text>
        <dbReference type="Rhea" id="RHEA:21360"/>
        <dbReference type="ChEBI" id="CHEBI:14649"/>
        <dbReference type="ChEBI" id="CHEBI:15378"/>
        <dbReference type="ChEBI" id="CHEBI:30616"/>
        <dbReference type="ChEBI" id="CHEBI:33019"/>
        <dbReference type="ChEBI" id="CHEBI:57540"/>
        <dbReference type="EC" id="2.7.7.1"/>
    </reaction>
</comment>
<protein>
    <recommendedName>
        <fullName evidence="9">Cytidyltransferase-like domain-containing protein</fullName>
    </recommendedName>
</protein>
<keyword evidence="4" id="KW-0548">Nucleotidyltransferase</keyword>
<feature type="domain" description="Cytidyltransferase-like" evidence="9">
    <location>
        <begin position="34"/>
        <end position="216"/>
    </location>
</feature>
<organism evidence="10 11">
    <name type="scientific">Mortierella isabellina</name>
    <name type="common">Filamentous fungus</name>
    <name type="synonym">Umbelopsis isabellina</name>
    <dbReference type="NCBI Taxonomy" id="91625"/>
    <lineage>
        <taxon>Eukaryota</taxon>
        <taxon>Fungi</taxon>
        <taxon>Fungi incertae sedis</taxon>
        <taxon>Mucoromycota</taxon>
        <taxon>Mucoromycotina</taxon>
        <taxon>Umbelopsidomycetes</taxon>
        <taxon>Umbelopsidales</taxon>
        <taxon>Umbelopsidaceae</taxon>
        <taxon>Umbelopsis</taxon>
    </lineage>
</organism>
<evidence type="ECO:0000313" key="10">
    <source>
        <dbReference type="EMBL" id="KAG2174802.1"/>
    </source>
</evidence>
<comment type="caution">
    <text evidence="10">The sequence shown here is derived from an EMBL/GenBank/DDBJ whole genome shotgun (WGS) entry which is preliminary data.</text>
</comment>
<keyword evidence="3" id="KW-0808">Transferase</keyword>
<dbReference type="GO" id="GO:0005737">
    <property type="term" value="C:cytoplasm"/>
    <property type="evidence" value="ECO:0007669"/>
    <property type="project" value="TreeGrafter"/>
</dbReference>
<dbReference type="PANTHER" id="PTHR31285:SF0">
    <property type="entry name" value="NICOTINAMIDE MONONUCLEOTIDE ADENYLYLTRANSFERASE"/>
    <property type="match status" value="1"/>
</dbReference>
<dbReference type="GO" id="GO:0005634">
    <property type="term" value="C:nucleus"/>
    <property type="evidence" value="ECO:0007669"/>
    <property type="project" value="TreeGrafter"/>
</dbReference>
<keyword evidence="2" id="KW-0662">Pyridine nucleotide biosynthesis</keyword>
<evidence type="ECO:0000256" key="5">
    <source>
        <dbReference type="ARBA" id="ARBA00022741"/>
    </source>
</evidence>
<dbReference type="InterPro" id="IPR014729">
    <property type="entry name" value="Rossmann-like_a/b/a_fold"/>
</dbReference>
<dbReference type="AlphaFoldDB" id="A0A8H7UAW0"/>
<keyword evidence="7" id="KW-0520">NAD</keyword>
<name>A0A8H7UAW0_MORIS</name>
<dbReference type="UniPathway" id="UPA00253">
    <property type="reaction ID" value="UER00600"/>
</dbReference>
<dbReference type="InterPro" id="IPR004821">
    <property type="entry name" value="Cyt_trans-like"/>
</dbReference>
<comment type="pathway">
    <text evidence="1">Cofactor biosynthesis; NAD(+) biosynthesis.</text>
</comment>
<dbReference type="GO" id="GO:0000309">
    <property type="term" value="F:nicotinamide-nucleotide adenylyltransferase activity"/>
    <property type="evidence" value="ECO:0007669"/>
    <property type="project" value="UniProtKB-EC"/>
</dbReference>
<sequence>METTFDIVYNSENQTWPGSHHISEKEDLTIAVLDSSFNPPTLAHKELLLKAATEYSAGAHILLFSTKNADKELTGANTQQRLYMMQKLAIDLHEQSSIRNIAVGVTKHARFFEKADEIHAWLRSQDPNRKVQLGFIMGYDTVIRLVDQKYYDQPVVQALQPFFQDNFVVCADRAGYTHTDIELFWSKNQVIHMFKDKIRRMTIDDNLASISSTQVRSQIQRNDNIDHLVDQNIQQYIRDNCIYPTK</sequence>
<evidence type="ECO:0000256" key="1">
    <source>
        <dbReference type="ARBA" id="ARBA00004790"/>
    </source>
</evidence>